<feature type="non-terminal residue" evidence="1">
    <location>
        <position position="1"/>
    </location>
</feature>
<evidence type="ECO:0000313" key="1">
    <source>
        <dbReference type="EMBL" id="GAG37651.1"/>
    </source>
</evidence>
<protein>
    <submittedName>
        <fullName evidence="1">Uncharacterized protein</fullName>
    </submittedName>
</protein>
<sequence length="218" mass="24544">VGITMRGEFILKDIVKEVKLKTSGAKINPDYRFVIRQENLEKDILFDGDYSVGSETGFLNQWMGYGRSKQTRIIEDATDTIIEVEPAPLISHTNKLDRAVESGVRTAQFGLLNDNVHENYWKAYYQNKTNLVIFGSTKIAISFQLGMVPISIMDLIIYKDEDIDITKGGNPSKGSQSYEYSGLYFVTKVGRTITSRNISTTVELNREALGQIQGDKLK</sequence>
<gene>
    <name evidence="1" type="ORF">S01H1_74533</name>
</gene>
<name>X0YLR0_9ZZZZ</name>
<dbReference type="EMBL" id="BARS01049872">
    <property type="protein sequence ID" value="GAG37651.1"/>
    <property type="molecule type" value="Genomic_DNA"/>
</dbReference>
<accession>X0YLR0</accession>
<organism evidence="1">
    <name type="scientific">marine sediment metagenome</name>
    <dbReference type="NCBI Taxonomy" id="412755"/>
    <lineage>
        <taxon>unclassified sequences</taxon>
        <taxon>metagenomes</taxon>
        <taxon>ecological metagenomes</taxon>
    </lineage>
</organism>
<proteinExistence type="predicted"/>
<dbReference type="AlphaFoldDB" id="X0YLR0"/>
<comment type="caution">
    <text evidence="1">The sequence shown here is derived from an EMBL/GenBank/DDBJ whole genome shotgun (WGS) entry which is preliminary data.</text>
</comment>
<reference evidence="1" key="1">
    <citation type="journal article" date="2014" name="Front. Microbiol.">
        <title>High frequency of phylogenetically diverse reductive dehalogenase-homologous genes in deep subseafloor sedimentary metagenomes.</title>
        <authorList>
            <person name="Kawai M."/>
            <person name="Futagami T."/>
            <person name="Toyoda A."/>
            <person name="Takaki Y."/>
            <person name="Nishi S."/>
            <person name="Hori S."/>
            <person name="Arai W."/>
            <person name="Tsubouchi T."/>
            <person name="Morono Y."/>
            <person name="Uchiyama I."/>
            <person name="Ito T."/>
            <person name="Fujiyama A."/>
            <person name="Inagaki F."/>
            <person name="Takami H."/>
        </authorList>
    </citation>
    <scope>NUCLEOTIDE SEQUENCE</scope>
    <source>
        <strain evidence="1">Expedition CK06-06</strain>
    </source>
</reference>